<dbReference type="Pfam" id="PF03936">
    <property type="entry name" value="Terpene_synth_C"/>
    <property type="match status" value="1"/>
</dbReference>
<evidence type="ECO:0000256" key="5">
    <source>
        <dbReference type="ARBA" id="ARBA00023239"/>
    </source>
</evidence>
<evidence type="ECO:0000313" key="7">
    <source>
        <dbReference type="EMBL" id="KAG8382303.1"/>
    </source>
</evidence>
<dbReference type="GO" id="GO:0000287">
    <property type="term" value="F:magnesium ion binding"/>
    <property type="evidence" value="ECO:0007669"/>
    <property type="project" value="InterPro"/>
</dbReference>
<dbReference type="EMBL" id="WHWC01000005">
    <property type="protein sequence ID" value="KAG8382303.1"/>
    <property type="molecule type" value="Genomic_DNA"/>
</dbReference>
<organism evidence="7 8">
    <name type="scientific">Buddleja alternifolia</name>
    <dbReference type="NCBI Taxonomy" id="168488"/>
    <lineage>
        <taxon>Eukaryota</taxon>
        <taxon>Viridiplantae</taxon>
        <taxon>Streptophyta</taxon>
        <taxon>Embryophyta</taxon>
        <taxon>Tracheophyta</taxon>
        <taxon>Spermatophyta</taxon>
        <taxon>Magnoliopsida</taxon>
        <taxon>eudicotyledons</taxon>
        <taxon>Gunneridae</taxon>
        <taxon>Pentapetalae</taxon>
        <taxon>asterids</taxon>
        <taxon>lamiids</taxon>
        <taxon>Lamiales</taxon>
        <taxon>Scrophulariaceae</taxon>
        <taxon>Buddlejeae</taxon>
        <taxon>Buddleja</taxon>
    </lineage>
</organism>
<gene>
    <name evidence="7" type="ORF">BUALT_Bualt05G0062800</name>
</gene>
<dbReference type="InterPro" id="IPR050148">
    <property type="entry name" value="Terpene_synthase-like"/>
</dbReference>
<keyword evidence="5" id="KW-0456">Lyase</keyword>
<dbReference type="InterPro" id="IPR005630">
    <property type="entry name" value="Terpene_synthase_metal-bd"/>
</dbReference>
<evidence type="ECO:0000256" key="4">
    <source>
        <dbReference type="ARBA" id="ARBA00022842"/>
    </source>
</evidence>
<protein>
    <recommendedName>
        <fullName evidence="6">Terpene synthase metal-binding domain-containing protein</fullName>
    </recommendedName>
</protein>
<dbReference type="GO" id="GO:0016114">
    <property type="term" value="P:terpenoid biosynthetic process"/>
    <property type="evidence" value="ECO:0007669"/>
    <property type="project" value="InterPro"/>
</dbReference>
<dbReference type="SUPFAM" id="SSF48576">
    <property type="entry name" value="Terpenoid synthases"/>
    <property type="match status" value="1"/>
</dbReference>
<evidence type="ECO:0000256" key="2">
    <source>
        <dbReference type="ARBA" id="ARBA00004721"/>
    </source>
</evidence>
<reference evidence="7" key="1">
    <citation type="submission" date="2019-10" db="EMBL/GenBank/DDBJ databases">
        <authorList>
            <person name="Zhang R."/>
            <person name="Pan Y."/>
            <person name="Wang J."/>
            <person name="Ma R."/>
            <person name="Yu S."/>
        </authorList>
    </citation>
    <scope>NUCLEOTIDE SEQUENCE</scope>
    <source>
        <strain evidence="7">LA-IB0</strain>
        <tissue evidence="7">Leaf</tissue>
    </source>
</reference>
<name>A0AAV6XJ00_9LAMI</name>
<evidence type="ECO:0000256" key="1">
    <source>
        <dbReference type="ARBA" id="ARBA00001946"/>
    </source>
</evidence>
<proteinExistence type="predicted"/>
<dbReference type="PANTHER" id="PTHR31225">
    <property type="entry name" value="OS04G0344100 PROTEIN-RELATED"/>
    <property type="match status" value="1"/>
</dbReference>
<evidence type="ECO:0000256" key="3">
    <source>
        <dbReference type="ARBA" id="ARBA00022723"/>
    </source>
</evidence>
<keyword evidence="8" id="KW-1185">Reference proteome</keyword>
<evidence type="ECO:0000313" key="8">
    <source>
        <dbReference type="Proteomes" id="UP000826271"/>
    </source>
</evidence>
<evidence type="ECO:0000259" key="6">
    <source>
        <dbReference type="Pfam" id="PF03936"/>
    </source>
</evidence>
<feature type="domain" description="Terpene synthase metal-binding" evidence="6">
    <location>
        <begin position="18"/>
        <end position="139"/>
    </location>
</feature>
<comment type="caution">
    <text evidence="7">The sequence shown here is derived from an EMBL/GenBank/DDBJ whole genome shotgun (WGS) entry which is preliminary data.</text>
</comment>
<dbReference type="InterPro" id="IPR008949">
    <property type="entry name" value="Isoprenoid_synthase_dom_sf"/>
</dbReference>
<sequence>MHFLTYETYTKCLGLLELKQTATAYYNKAKWYMGQEMPTFQDHISNAYHTSGAAGVFTTIFLGMEFASRDAFDWLMSEPKIVVAGGLLTRHMNDIGSYEREHEQGVFRTRVDCYMIENGVSIQETLDKFLEFAEDEWKTINKEWIVSSVPRHWMKPILNYARVQDTTYKGGEDLFSDPGKGSGQYHIVALFVDPIVI</sequence>
<dbReference type="Proteomes" id="UP000826271">
    <property type="component" value="Unassembled WGS sequence"/>
</dbReference>
<keyword evidence="3" id="KW-0479">Metal-binding</keyword>
<dbReference type="GO" id="GO:0010333">
    <property type="term" value="F:terpene synthase activity"/>
    <property type="evidence" value="ECO:0007669"/>
    <property type="project" value="InterPro"/>
</dbReference>
<keyword evidence="4" id="KW-0460">Magnesium</keyword>
<dbReference type="PANTHER" id="PTHR31225:SF253">
    <property type="entry name" value="SESQUITERPENE SYNTHASE 31"/>
    <property type="match status" value="1"/>
</dbReference>
<dbReference type="Gene3D" id="1.10.600.10">
    <property type="entry name" value="Farnesyl Diphosphate Synthase"/>
    <property type="match status" value="1"/>
</dbReference>
<dbReference type="AlphaFoldDB" id="A0AAV6XJ00"/>
<comment type="pathway">
    <text evidence="2">Secondary metabolite biosynthesis; terpenoid biosynthesis.</text>
</comment>
<accession>A0AAV6XJ00</accession>
<comment type="cofactor">
    <cofactor evidence="1">
        <name>Mg(2+)</name>
        <dbReference type="ChEBI" id="CHEBI:18420"/>
    </cofactor>
</comment>